<dbReference type="PANTHER" id="PTHR33136">
    <property type="entry name" value="RAPID ALKALINIZATION FACTOR-LIKE"/>
    <property type="match status" value="1"/>
</dbReference>
<keyword evidence="6" id="KW-1015">Disulfide bond</keyword>
<keyword evidence="5 7" id="KW-0732">Signal</keyword>
<evidence type="ECO:0000256" key="3">
    <source>
        <dbReference type="ARBA" id="ARBA00022525"/>
    </source>
</evidence>
<evidence type="ECO:0000313" key="9">
    <source>
        <dbReference type="EMBL" id="MPA53281.1"/>
    </source>
</evidence>
<keyword evidence="4" id="KW-0372">Hormone</keyword>
<comment type="subcellular location">
    <subcellularLocation>
        <location evidence="1">Secreted</location>
    </subcellularLocation>
</comment>
<comment type="similarity">
    <text evidence="2">Belongs to the plant rapid alkalinization factor (RALF) family.</text>
</comment>
<dbReference type="InterPro" id="IPR008801">
    <property type="entry name" value="RALF"/>
</dbReference>
<dbReference type="GO" id="GO:0005179">
    <property type="term" value="F:hormone activity"/>
    <property type="evidence" value="ECO:0007669"/>
    <property type="project" value="UniProtKB-KW"/>
</dbReference>
<evidence type="ECO:0000313" key="8">
    <source>
        <dbReference type="EMBL" id="MPA53280.1"/>
    </source>
</evidence>
<reference evidence="8" key="1">
    <citation type="submission" date="2019-08" db="EMBL/GenBank/DDBJ databases">
        <title>Reference gene set and small RNA set construction with multiple tissues from Davidia involucrata Baill.</title>
        <authorList>
            <person name="Yang H."/>
            <person name="Zhou C."/>
            <person name="Li G."/>
            <person name="Wang J."/>
            <person name="Gao P."/>
            <person name="Wang M."/>
            <person name="Wang R."/>
            <person name="Zhao Y."/>
        </authorList>
    </citation>
    <scope>NUCLEOTIDE SEQUENCE</scope>
    <source>
        <tissue evidence="8">Mixed with DoveR01_LX</tissue>
    </source>
</reference>
<dbReference type="EMBL" id="GHES01022722">
    <property type="protein sequence ID" value="MPA53281.1"/>
    <property type="molecule type" value="Transcribed_RNA"/>
</dbReference>
<keyword evidence="3" id="KW-0964">Secreted</keyword>
<feature type="chain" id="PRO_5036138470" evidence="7">
    <location>
        <begin position="21"/>
        <end position="125"/>
    </location>
</feature>
<feature type="signal peptide" evidence="7">
    <location>
        <begin position="1"/>
        <end position="20"/>
    </location>
</feature>
<dbReference type="Pfam" id="PF05498">
    <property type="entry name" value="RALF"/>
    <property type="match status" value="1"/>
</dbReference>
<dbReference type="EMBL" id="GHES01022721">
    <property type="protein sequence ID" value="MPA53280.1"/>
    <property type="molecule type" value="Transcribed_RNA"/>
</dbReference>
<gene>
    <name evidence="8" type="ORF">Din_022721</name>
    <name evidence="9" type="ORF">Din_022722</name>
</gene>
<dbReference type="GO" id="GO:0009506">
    <property type="term" value="C:plasmodesma"/>
    <property type="evidence" value="ECO:0007669"/>
    <property type="project" value="TreeGrafter"/>
</dbReference>
<organism evidence="8">
    <name type="scientific">Davidia involucrata</name>
    <name type="common">Dove tree</name>
    <dbReference type="NCBI Taxonomy" id="16924"/>
    <lineage>
        <taxon>Eukaryota</taxon>
        <taxon>Viridiplantae</taxon>
        <taxon>Streptophyta</taxon>
        <taxon>Embryophyta</taxon>
        <taxon>Tracheophyta</taxon>
        <taxon>Spermatophyta</taxon>
        <taxon>Magnoliopsida</taxon>
        <taxon>eudicotyledons</taxon>
        <taxon>Gunneridae</taxon>
        <taxon>Pentapetalae</taxon>
        <taxon>asterids</taxon>
        <taxon>Cornales</taxon>
        <taxon>Nyssaceae</taxon>
        <taxon>Davidia</taxon>
    </lineage>
</organism>
<sequence>MGFRLGLILLFLALAMVAESSSFKSDTVAAHFDLDSLRSRGSTAATCNGGKVGDCINEAEEMMLDSEVSRRVLAGQRFISYGALKANRVPCNRRGRSYYNCNQRGRANPYRRGCSYITRCARHTN</sequence>
<evidence type="ECO:0000256" key="6">
    <source>
        <dbReference type="ARBA" id="ARBA00023157"/>
    </source>
</evidence>
<dbReference type="GO" id="GO:0019722">
    <property type="term" value="P:calcium-mediated signaling"/>
    <property type="evidence" value="ECO:0007669"/>
    <property type="project" value="TreeGrafter"/>
</dbReference>
<evidence type="ECO:0000256" key="5">
    <source>
        <dbReference type="ARBA" id="ARBA00022729"/>
    </source>
</evidence>
<evidence type="ECO:0000256" key="2">
    <source>
        <dbReference type="ARBA" id="ARBA00009178"/>
    </source>
</evidence>
<dbReference type="PANTHER" id="PTHR33136:SF89">
    <property type="entry name" value="PROTEIN RALF-LIKE 19"/>
    <property type="match status" value="1"/>
</dbReference>
<dbReference type="GO" id="GO:0005576">
    <property type="term" value="C:extracellular region"/>
    <property type="evidence" value="ECO:0007669"/>
    <property type="project" value="UniProtKB-SubCell"/>
</dbReference>
<evidence type="ECO:0000256" key="7">
    <source>
        <dbReference type="SAM" id="SignalP"/>
    </source>
</evidence>
<dbReference type="AlphaFoldDB" id="A0A5B7A948"/>
<accession>A0A5B7A948</accession>
<evidence type="ECO:0000256" key="4">
    <source>
        <dbReference type="ARBA" id="ARBA00022702"/>
    </source>
</evidence>
<protein>
    <submittedName>
        <fullName evidence="8">Uncharacterized protein</fullName>
    </submittedName>
</protein>
<proteinExistence type="inferred from homology"/>
<name>A0A5B7A948_DAVIN</name>
<evidence type="ECO:0000256" key="1">
    <source>
        <dbReference type="ARBA" id="ARBA00004613"/>
    </source>
</evidence>